<accession>A0A507BZS1</accession>
<keyword evidence="3" id="KW-1185">Reference proteome</keyword>
<dbReference type="Proteomes" id="UP000319731">
    <property type="component" value="Unassembled WGS sequence"/>
</dbReference>
<comment type="caution">
    <text evidence="2">The sequence shown here is derived from an EMBL/GenBank/DDBJ whole genome shotgun (WGS) entry which is preliminary data.</text>
</comment>
<organism evidence="2 3">
    <name type="scientific">Synchytrium microbalum</name>
    <dbReference type="NCBI Taxonomy" id="1806994"/>
    <lineage>
        <taxon>Eukaryota</taxon>
        <taxon>Fungi</taxon>
        <taxon>Fungi incertae sedis</taxon>
        <taxon>Chytridiomycota</taxon>
        <taxon>Chytridiomycota incertae sedis</taxon>
        <taxon>Chytridiomycetes</taxon>
        <taxon>Synchytriales</taxon>
        <taxon>Synchytriaceae</taxon>
        <taxon>Synchytrium</taxon>
    </lineage>
</organism>
<evidence type="ECO:0000256" key="1">
    <source>
        <dbReference type="SAM" id="SignalP"/>
    </source>
</evidence>
<protein>
    <submittedName>
        <fullName evidence="2">Uncharacterized protein</fullName>
    </submittedName>
</protein>
<dbReference type="RefSeq" id="XP_031023799.1">
    <property type="nucleotide sequence ID" value="XM_031170219.1"/>
</dbReference>
<dbReference type="EMBL" id="QEAO01000028">
    <property type="protein sequence ID" value="TPX32621.1"/>
    <property type="molecule type" value="Genomic_DNA"/>
</dbReference>
<proteinExistence type="predicted"/>
<feature type="chain" id="PRO_5021187514" evidence="1">
    <location>
        <begin position="22"/>
        <end position="255"/>
    </location>
</feature>
<reference evidence="2 3" key="1">
    <citation type="journal article" date="2019" name="Sci. Rep.">
        <title>Comparative genomics of chytrid fungi reveal insights into the obligate biotrophic and pathogenic lifestyle of Synchytrium endobioticum.</title>
        <authorList>
            <person name="van de Vossenberg B.T.L.H."/>
            <person name="Warris S."/>
            <person name="Nguyen H.D.T."/>
            <person name="van Gent-Pelzer M.P.E."/>
            <person name="Joly D.L."/>
            <person name="van de Geest H.C."/>
            <person name="Bonants P.J.M."/>
            <person name="Smith D.S."/>
            <person name="Levesque C.A."/>
            <person name="van der Lee T.A.J."/>
        </authorList>
    </citation>
    <scope>NUCLEOTIDE SEQUENCE [LARGE SCALE GENOMIC DNA]</scope>
    <source>
        <strain evidence="2 3">JEL517</strain>
    </source>
</reference>
<dbReference type="GeneID" id="42005516"/>
<dbReference type="AlphaFoldDB" id="A0A507BZS1"/>
<evidence type="ECO:0000313" key="3">
    <source>
        <dbReference type="Proteomes" id="UP000319731"/>
    </source>
</evidence>
<sequence length="255" mass="29812">MLSKIFVTLLAASSAIVSVSADAKYYGDDDYYKDDYYQDDGFYKDDYYTSPKVVEKEVIIEKFLPHERIEHYGPYVEVLEKEAAFKSMKYPEVVYPKVAQKEEFSDGHLEVKYLEKYPPQPQGAIIFPSEYAKYETHSEGPHVPHFKPRKIYADVFEKQFVCPKFEKVVYVTIPGKCTCEPINVHPKVIKAPRLIHDGKHFDGPDDYYGHDDEVTTIKEFKEVRIIKEDDKKWWYVSFAAENLVRFQSLTLAPFQ</sequence>
<gene>
    <name evidence="2" type="ORF">SmJEL517_g04291</name>
</gene>
<keyword evidence="1" id="KW-0732">Signal</keyword>
<dbReference type="OrthoDB" id="2175999at2759"/>
<evidence type="ECO:0000313" key="2">
    <source>
        <dbReference type="EMBL" id="TPX32621.1"/>
    </source>
</evidence>
<feature type="signal peptide" evidence="1">
    <location>
        <begin position="1"/>
        <end position="21"/>
    </location>
</feature>
<name>A0A507BZS1_9FUNG</name>